<dbReference type="PANTHER" id="PTHR10361">
    <property type="entry name" value="SODIUM-BILE ACID COTRANSPORTER"/>
    <property type="match status" value="1"/>
</dbReference>
<feature type="transmembrane region" description="Helical" evidence="5">
    <location>
        <begin position="134"/>
        <end position="154"/>
    </location>
</feature>
<keyword evidence="7" id="KW-1185">Reference proteome</keyword>
<feature type="transmembrane region" description="Helical" evidence="5">
    <location>
        <begin position="43"/>
        <end position="61"/>
    </location>
</feature>
<dbReference type="InterPro" id="IPR038770">
    <property type="entry name" value="Na+/solute_symporter_sf"/>
</dbReference>
<evidence type="ECO:0000313" key="6">
    <source>
        <dbReference type="EMBL" id="MBD8049602.1"/>
    </source>
</evidence>
<organism evidence="6 7">
    <name type="scientific">Limnohabitans radicicola</name>
    <dbReference type="NCBI Taxonomy" id="2771427"/>
    <lineage>
        <taxon>Bacteria</taxon>
        <taxon>Pseudomonadati</taxon>
        <taxon>Pseudomonadota</taxon>
        <taxon>Betaproteobacteria</taxon>
        <taxon>Burkholderiales</taxon>
        <taxon>Comamonadaceae</taxon>
        <taxon>Limnohabitans</taxon>
    </lineage>
</organism>
<evidence type="ECO:0000256" key="5">
    <source>
        <dbReference type="SAM" id="Phobius"/>
    </source>
</evidence>
<dbReference type="InterPro" id="IPR002657">
    <property type="entry name" value="BilAc:Na_symport/Acr3"/>
</dbReference>
<keyword evidence="2 5" id="KW-0812">Transmembrane</keyword>
<comment type="caution">
    <text evidence="6">The sequence shown here is derived from an EMBL/GenBank/DDBJ whole genome shotgun (WGS) entry which is preliminary data.</text>
</comment>
<feature type="transmembrane region" description="Helical" evidence="5">
    <location>
        <begin position="67"/>
        <end position="88"/>
    </location>
</feature>
<dbReference type="PANTHER" id="PTHR10361:SF28">
    <property type="entry name" value="P3 PROTEIN-RELATED"/>
    <property type="match status" value="1"/>
</dbReference>
<dbReference type="Gene3D" id="1.20.1530.20">
    <property type="match status" value="1"/>
</dbReference>
<evidence type="ECO:0000256" key="3">
    <source>
        <dbReference type="ARBA" id="ARBA00022989"/>
    </source>
</evidence>
<dbReference type="GO" id="GO:0016020">
    <property type="term" value="C:membrane"/>
    <property type="evidence" value="ECO:0007669"/>
    <property type="project" value="UniProtKB-SubCell"/>
</dbReference>
<keyword evidence="3 5" id="KW-1133">Transmembrane helix</keyword>
<accession>A0A927FGM4</accession>
<dbReference type="AlphaFoldDB" id="A0A927FGM4"/>
<comment type="subcellular location">
    <subcellularLocation>
        <location evidence="1">Membrane</location>
        <topology evidence="1">Multi-pass membrane protein</topology>
    </subcellularLocation>
</comment>
<feature type="transmembrane region" description="Helical" evidence="5">
    <location>
        <begin position="252"/>
        <end position="275"/>
    </location>
</feature>
<gene>
    <name evidence="6" type="ORF">IC609_03525</name>
</gene>
<dbReference type="InterPro" id="IPR004710">
    <property type="entry name" value="Bilac:Na_transpt"/>
</dbReference>
<dbReference type="Pfam" id="PF01758">
    <property type="entry name" value="SBF"/>
    <property type="match status" value="1"/>
</dbReference>
<feature type="transmembrane region" description="Helical" evidence="5">
    <location>
        <begin position="12"/>
        <end position="31"/>
    </location>
</feature>
<proteinExistence type="predicted"/>
<dbReference type="EMBL" id="JACYFT010000001">
    <property type="protein sequence ID" value="MBD8049602.1"/>
    <property type="molecule type" value="Genomic_DNA"/>
</dbReference>
<protein>
    <submittedName>
        <fullName evidence="6">Bile acid:sodium symporter</fullName>
    </submittedName>
</protein>
<evidence type="ECO:0000313" key="7">
    <source>
        <dbReference type="Proteomes" id="UP000647424"/>
    </source>
</evidence>
<evidence type="ECO:0000256" key="2">
    <source>
        <dbReference type="ARBA" id="ARBA00022692"/>
    </source>
</evidence>
<sequence length="291" mass="31593">MTDYLVLLNRWALLAFVLCTMTGVGLLLQPAQIFQVLRERRQLGLTLLANFVVLPSLSWWVCRRLDLDVSIQAAILLATTAPGCPTLLRLNAAARGDQALAVSQYVLLSVLTVAFQPLLLPWLLQGVQVSSIDIVRSLGLTVLVPLVMGLSVRARWPTFAERARLVIEKVGSLSALLVLILFPVLYFEAMLSVLRQGALAALLLYMPLALGAGWLLGSASTPSYRRVLTMCCGQGNMGIAFVSAAANFKDPTVGITLIVMLFLTLLPLVPMALFFGRSAATADRMNEAVQR</sequence>
<dbReference type="Proteomes" id="UP000647424">
    <property type="component" value="Unassembled WGS sequence"/>
</dbReference>
<reference evidence="6" key="1">
    <citation type="submission" date="2020-09" db="EMBL/GenBank/DDBJ databases">
        <title>Genome seq and assembly of Limnohabitants sp.</title>
        <authorList>
            <person name="Chhetri G."/>
        </authorList>
    </citation>
    <scope>NUCLEOTIDE SEQUENCE</scope>
    <source>
        <strain evidence="6">JUR4</strain>
    </source>
</reference>
<keyword evidence="4 5" id="KW-0472">Membrane</keyword>
<feature type="transmembrane region" description="Helical" evidence="5">
    <location>
        <begin position="100"/>
        <end position="122"/>
    </location>
</feature>
<feature type="transmembrane region" description="Helical" evidence="5">
    <location>
        <begin position="227"/>
        <end position="246"/>
    </location>
</feature>
<feature type="transmembrane region" description="Helical" evidence="5">
    <location>
        <begin position="193"/>
        <end position="215"/>
    </location>
</feature>
<evidence type="ECO:0000256" key="4">
    <source>
        <dbReference type="ARBA" id="ARBA00023136"/>
    </source>
</evidence>
<feature type="transmembrane region" description="Helical" evidence="5">
    <location>
        <begin position="166"/>
        <end position="187"/>
    </location>
</feature>
<name>A0A927FGM4_9BURK</name>
<evidence type="ECO:0000256" key="1">
    <source>
        <dbReference type="ARBA" id="ARBA00004141"/>
    </source>
</evidence>